<keyword evidence="4" id="KW-0346">Stress response</keyword>
<protein>
    <submittedName>
        <fullName evidence="6">GrpE protein</fullName>
    </submittedName>
</protein>
<evidence type="ECO:0000256" key="4">
    <source>
        <dbReference type="ARBA" id="ARBA00023016"/>
    </source>
</evidence>
<evidence type="ECO:0000256" key="3">
    <source>
        <dbReference type="ARBA" id="ARBA00022490"/>
    </source>
</evidence>
<dbReference type="SUPFAM" id="SSF51064">
    <property type="entry name" value="Head domain of nucleotide exchange factor GrpE"/>
    <property type="match status" value="1"/>
</dbReference>
<dbReference type="InterPro" id="IPR009012">
    <property type="entry name" value="GrpE_head"/>
</dbReference>
<evidence type="ECO:0000256" key="5">
    <source>
        <dbReference type="ARBA" id="ARBA00023186"/>
    </source>
</evidence>
<accession>T0ZZJ7</accession>
<gene>
    <name evidence="6" type="ORF">B1A_13577</name>
</gene>
<sequence>AEELSERGGEILAKRLIPALDVLELALGHSVTEGGSEETAKTLAQISSAFYEVLEKEGLEILSPQGEPFDPNKAEAVMHEEGEGAPTVVAVLRSGYSWKGRVLRPAMVKVSGGE</sequence>
<evidence type="ECO:0000256" key="1">
    <source>
        <dbReference type="ARBA" id="ARBA00004496"/>
    </source>
</evidence>
<dbReference type="CDD" id="cd00446">
    <property type="entry name" value="GrpE"/>
    <property type="match status" value="1"/>
</dbReference>
<evidence type="ECO:0000256" key="2">
    <source>
        <dbReference type="ARBA" id="ARBA00011738"/>
    </source>
</evidence>
<reference evidence="6" key="1">
    <citation type="submission" date="2013-08" db="EMBL/GenBank/DDBJ databases">
        <authorList>
            <person name="Mendez C."/>
            <person name="Richter M."/>
            <person name="Ferrer M."/>
            <person name="Sanchez J."/>
        </authorList>
    </citation>
    <scope>NUCLEOTIDE SEQUENCE</scope>
</reference>
<feature type="non-terminal residue" evidence="6">
    <location>
        <position position="1"/>
    </location>
</feature>
<dbReference type="FunFam" id="2.30.22.10:FF:000001">
    <property type="entry name" value="Protein GrpE"/>
    <property type="match status" value="1"/>
</dbReference>
<evidence type="ECO:0000313" key="6">
    <source>
        <dbReference type="EMBL" id="EQD50048.1"/>
    </source>
</evidence>
<comment type="subunit">
    <text evidence="2">Homodimer.</text>
</comment>
<dbReference type="PROSITE" id="PS01071">
    <property type="entry name" value="GRPE"/>
    <property type="match status" value="1"/>
</dbReference>
<reference evidence="6" key="2">
    <citation type="journal article" date="2014" name="ISME J.">
        <title>Microbial stratification in low pH oxic and suboxic macroscopic growths along an acid mine drainage.</title>
        <authorList>
            <person name="Mendez-Garcia C."/>
            <person name="Mesa V."/>
            <person name="Sprenger R.R."/>
            <person name="Richter M."/>
            <person name="Diez M.S."/>
            <person name="Solano J."/>
            <person name="Bargiela R."/>
            <person name="Golyshina O.V."/>
            <person name="Manteca A."/>
            <person name="Ramos J.L."/>
            <person name="Gallego J.R."/>
            <person name="Llorente I."/>
            <person name="Martins Dos Santos V.A."/>
            <person name="Jensen O.N."/>
            <person name="Pelaez A.I."/>
            <person name="Sanchez J."/>
            <person name="Ferrer M."/>
        </authorList>
    </citation>
    <scope>NUCLEOTIDE SEQUENCE</scope>
</reference>
<dbReference type="AlphaFoldDB" id="T0ZZJ7"/>
<dbReference type="GO" id="GO:0051087">
    <property type="term" value="F:protein-folding chaperone binding"/>
    <property type="evidence" value="ECO:0007669"/>
    <property type="project" value="InterPro"/>
</dbReference>
<dbReference type="GO" id="GO:0000774">
    <property type="term" value="F:adenyl-nucleotide exchange factor activity"/>
    <property type="evidence" value="ECO:0007669"/>
    <property type="project" value="InterPro"/>
</dbReference>
<dbReference type="Pfam" id="PF01025">
    <property type="entry name" value="GrpE"/>
    <property type="match status" value="1"/>
</dbReference>
<dbReference type="GO" id="GO:0042803">
    <property type="term" value="F:protein homodimerization activity"/>
    <property type="evidence" value="ECO:0007669"/>
    <property type="project" value="InterPro"/>
</dbReference>
<comment type="caution">
    <text evidence="6">The sequence shown here is derived from an EMBL/GenBank/DDBJ whole genome shotgun (WGS) entry which is preliminary data.</text>
</comment>
<name>T0ZZJ7_9ZZZZ</name>
<dbReference type="EMBL" id="AUZX01009943">
    <property type="protein sequence ID" value="EQD50048.1"/>
    <property type="molecule type" value="Genomic_DNA"/>
</dbReference>
<dbReference type="GO" id="GO:0005737">
    <property type="term" value="C:cytoplasm"/>
    <property type="evidence" value="ECO:0007669"/>
    <property type="project" value="UniProtKB-SubCell"/>
</dbReference>
<dbReference type="GO" id="GO:0006457">
    <property type="term" value="P:protein folding"/>
    <property type="evidence" value="ECO:0007669"/>
    <property type="project" value="InterPro"/>
</dbReference>
<dbReference type="PANTHER" id="PTHR21237:SF23">
    <property type="entry name" value="GRPE PROTEIN HOMOLOG, MITOCHONDRIAL"/>
    <property type="match status" value="1"/>
</dbReference>
<proteinExistence type="predicted"/>
<dbReference type="PRINTS" id="PR00773">
    <property type="entry name" value="GRPEPROTEIN"/>
</dbReference>
<dbReference type="PANTHER" id="PTHR21237">
    <property type="entry name" value="GRPE PROTEIN"/>
    <property type="match status" value="1"/>
</dbReference>
<dbReference type="GO" id="GO:0051082">
    <property type="term" value="F:unfolded protein binding"/>
    <property type="evidence" value="ECO:0007669"/>
    <property type="project" value="TreeGrafter"/>
</dbReference>
<comment type="subcellular location">
    <subcellularLocation>
        <location evidence="1">Cytoplasm</location>
    </subcellularLocation>
</comment>
<organism evidence="6">
    <name type="scientific">mine drainage metagenome</name>
    <dbReference type="NCBI Taxonomy" id="410659"/>
    <lineage>
        <taxon>unclassified sequences</taxon>
        <taxon>metagenomes</taxon>
        <taxon>ecological metagenomes</taxon>
    </lineage>
</organism>
<keyword evidence="5" id="KW-0143">Chaperone</keyword>
<keyword evidence="3" id="KW-0963">Cytoplasm</keyword>
<dbReference type="Gene3D" id="2.30.22.10">
    <property type="entry name" value="Head domain of nucleotide exchange factor GrpE"/>
    <property type="match status" value="1"/>
</dbReference>
<dbReference type="InterPro" id="IPR000740">
    <property type="entry name" value="GrpE"/>
</dbReference>